<comment type="caution">
    <text evidence="5">The sequence shown here is derived from an EMBL/GenBank/DDBJ whole genome shotgun (WGS) entry which is preliminary data.</text>
</comment>
<dbReference type="InterPro" id="IPR029044">
    <property type="entry name" value="Nucleotide-diphossugar_trans"/>
</dbReference>
<dbReference type="SUPFAM" id="SSF53448">
    <property type="entry name" value="Nucleotide-diphospho-sugar transferases"/>
    <property type="match status" value="1"/>
</dbReference>
<dbReference type="AlphaFoldDB" id="A0A2P4Z364"/>
<keyword evidence="3" id="KW-0472">Membrane</keyword>
<dbReference type="InterPro" id="IPR001173">
    <property type="entry name" value="Glyco_trans_2-like"/>
</dbReference>
<evidence type="ECO:0000259" key="4">
    <source>
        <dbReference type="Pfam" id="PF00535"/>
    </source>
</evidence>
<name>A0A2P4Z364_9CRYT</name>
<evidence type="ECO:0000256" key="2">
    <source>
        <dbReference type="ARBA" id="ARBA00023180"/>
    </source>
</evidence>
<protein>
    <submittedName>
        <fullName evidence="5">Glycosyl transferase family 2 family protein</fullName>
    </submittedName>
</protein>
<keyword evidence="2" id="KW-0325">Glycoprotein</keyword>
<reference evidence="5 6" key="1">
    <citation type="submission" date="2014-04" db="EMBL/GenBank/DDBJ databases">
        <title>Comparative Genomics of Cryptosporidium Species.</title>
        <authorList>
            <person name="Silva J.C."/>
            <person name="Su Q."/>
            <person name="Chalmers R."/>
            <person name="Chibucos M.C."/>
            <person name="Elwin K."/>
            <person name="Godinez A."/>
            <person name="Guo F."/>
            <person name="Huynh K."/>
            <person name="Orvis J."/>
            <person name="Ott S."/>
            <person name="Sadzewicz L."/>
            <person name="Sengamalay N."/>
            <person name="Shetty A."/>
            <person name="Sun M."/>
            <person name="Tallon L."/>
            <person name="Xiao L."/>
            <person name="Zhang H."/>
            <person name="Fraser C.M."/>
            <person name="Zhu G."/>
            <person name="Kissinger J."/>
            <person name="Widmer G."/>
        </authorList>
    </citation>
    <scope>NUCLEOTIDE SEQUENCE [LARGE SCALE GENOMIC DNA]</scope>
    <source>
        <strain evidence="5 6">UKMEL1</strain>
    </source>
</reference>
<dbReference type="InterPro" id="IPR035992">
    <property type="entry name" value="Ricin_B-like_lectins"/>
</dbReference>
<gene>
    <name evidence="5" type="ORF">CmeUKMEL1_12780</name>
</gene>
<keyword evidence="5" id="KW-0808">Transferase</keyword>
<dbReference type="GO" id="GO:0004653">
    <property type="term" value="F:polypeptide N-acetylgalactosaminyltransferase activity"/>
    <property type="evidence" value="ECO:0007669"/>
    <property type="project" value="TreeGrafter"/>
</dbReference>
<organism evidence="5 6">
    <name type="scientific">Cryptosporidium meleagridis</name>
    <dbReference type="NCBI Taxonomy" id="93969"/>
    <lineage>
        <taxon>Eukaryota</taxon>
        <taxon>Sar</taxon>
        <taxon>Alveolata</taxon>
        <taxon>Apicomplexa</taxon>
        <taxon>Conoidasida</taxon>
        <taxon>Coccidia</taxon>
        <taxon>Eucoccidiorida</taxon>
        <taxon>Eimeriorina</taxon>
        <taxon>Cryptosporidiidae</taxon>
        <taxon>Cryptosporidium</taxon>
    </lineage>
</organism>
<feature type="transmembrane region" description="Helical" evidence="3">
    <location>
        <begin position="122"/>
        <end position="141"/>
    </location>
</feature>
<dbReference type="PANTHER" id="PTHR11675">
    <property type="entry name" value="N-ACETYLGALACTOSAMINYLTRANSFERASE"/>
    <property type="match status" value="1"/>
</dbReference>
<evidence type="ECO:0000256" key="3">
    <source>
        <dbReference type="SAM" id="Phobius"/>
    </source>
</evidence>
<keyword evidence="1" id="KW-1015">Disulfide bond</keyword>
<dbReference type="GO" id="GO:0006493">
    <property type="term" value="P:protein O-linked glycosylation"/>
    <property type="evidence" value="ECO:0007669"/>
    <property type="project" value="TreeGrafter"/>
</dbReference>
<dbReference type="EMBL" id="JIBK01000046">
    <property type="protein sequence ID" value="POM84515.1"/>
    <property type="molecule type" value="Genomic_DNA"/>
</dbReference>
<dbReference type="PROSITE" id="PS50231">
    <property type="entry name" value="RICIN_B_LECTIN"/>
    <property type="match status" value="1"/>
</dbReference>
<dbReference type="Gene3D" id="3.90.550.10">
    <property type="entry name" value="Spore Coat Polysaccharide Biosynthesis Protein SpsA, Chain A"/>
    <property type="match status" value="1"/>
</dbReference>
<dbReference type="SUPFAM" id="SSF50370">
    <property type="entry name" value="Ricin B-like lectins"/>
    <property type="match status" value="1"/>
</dbReference>
<feature type="transmembrane region" description="Helical" evidence="3">
    <location>
        <begin position="41"/>
        <end position="60"/>
    </location>
</feature>
<dbReference type="CDD" id="cd00161">
    <property type="entry name" value="beta-trefoil_Ricin-like"/>
    <property type="match status" value="1"/>
</dbReference>
<evidence type="ECO:0000256" key="1">
    <source>
        <dbReference type="ARBA" id="ARBA00023157"/>
    </source>
</evidence>
<dbReference type="OrthoDB" id="416652at2759"/>
<dbReference type="Proteomes" id="UP000236928">
    <property type="component" value="Unassembled WGS sequence"/>
</dbReference>
<dbReference type="VEuPathDB" id="CryptoDB:CmeUKMEL1_12780"/>
<dbReference type="PANTHER" id="PTHR11675:SF134">
    <property type="entry name" value="N-ACETYLGALACTOSAMINYLTRANSFERASE 4-RELATED"/>
    <property type="match status" value="1"/>
</dbReference>
<accession>A0A2P4Z364</accession>
<evidence type="ECO:0000313" key="6">
    <source>
        <dbReference type="Proteomes" id="UP000236928"/>
    </source>
</evidence>
<sequence length="809" mass="94900">MKSRIIPSKIIKLGKNRVFCRTFLIAILIFLIFFFKRRLVVDLLLIAELVLIDILFSKFLKKKKAIYSSVSSTNLNSEKRNSIELKKLSTDSCNNTLKQQKTIRSLSGDRKSRKIGRKKNKGYGWTLTIIASLILIFTSFYESLITNIIYKEYSNEKEISSLIDQYSEKRKYYSNVFKYNPPINLPTLEFSNWLLTNWVFRTISNLPILFFDYSNIKKKGIEFIETEFDTFINLNKGSILNITNSELVNSNFYEHETNIDFVSKSSEFNENDRISIVIPAHNEDEFISKTIIFTIESTPIELLREIIIVDDFSKKPVFEILEEELPVNYKKYVKIIRLKKCEGLIRSKIIGADAALGPNIFFLDGHCKPKKGWSEALVKSIRENYKRIVCPIVQSISNIDWSDIGTAGAKMMIEWNFAFHWYDDGLPEIPIASGGILMITKRWWEESGKYDPGMLYWGGENIEQSFRVWLCGGEIHVVRNSLVGHIFERNNSNKRNQDFQYKKMLIDNMNNNHQRTAFVWLSEQFYETYFKNYHILGYLPISYTKGLSERLSLKHILKCKPFEWYIEKFRPAFERQGELYYDFHHIQHLKSKLCLSISNKHNDQIGVEKDEIEIPMTVVPNDVSKYGIKTTTDYDFLTLKTCNYLDESQKWSFILGNRMLYNFKSKKCLDKATSVDLFEKIKTKNFIYSPNNNSESNIELKLPLLYECDWNLVMRARNYNQFWAWKDIGDQNGRIINWNGDEHRSNITGGAEEFIVPINKGVDSESYCLYSNIVLGSYEETKIFYSNCKIENNSEEISFKKIWRQNLFI</sequence>
<keyword evidence="3" id="KW-1133">Transmembrane helix</keyword>
<feature type="transmembrane region" description="Helical" evidence="3">
    <location>
        <begin position="18"/>
        <end position="35"/>
    </location>
</feature>
<keyword evidence="3" id="KW-0812">Transmembrane</keyword>
<proteinExistence type="predicted"/>
<dbReference type="Pfam" id="PF00535">
    <property type="entry name" value="Glycos_transf_2"/>
    <property type="match status" value="1"/>
</dbReference>
<feature type="domain" description="Glycosyltransferase 2-like" evidence="4">
    <location>
        <begin position="275"/>
        <end position="399"/>
    </location>
</feature>
<evidence type="ECO:0000313" key="5">
    <source>
        <dbReference type="EMBL" id="POM84515.1"/>
    </source>
</evidence>
<dbReference type="GO" id="GO:0005794">
    <property type="term" value="C:Golgi apparatus"/>
    <property type="evidence" value="ECO:0007669"/>
    <property type="project" value="TreeGrafter"/>
</dbReference>
<keyword evidence="6" id="KW-1185">Reference proteome</keyword>